<dbReference type="EMBL" id="LAZR01016798">
    <property type="protein sequence ID" value="KKM02963.1"/>
    <property type="molecule type" value="Genomic_DNA"/>
</dbReference>
<name>A0A0F9JVL6_9ZZZZ</name>
<sequence length="39" mass="5043">MREIEVGQRVVNVWTAQQYDLKWWLYWTFHRLAHPKWNR</sequence>
<reference evidence="1" key="1">
    <citation type="journal article" date="2015" name="Nature">
        <title>Complex archaea that bridge the gap between prokaryotes and eukaryotes.</title>
        <authorList>
            <person name="Spang A."/>
            <person name="Saw J.H."/>
            <person name="Jorgensen S.L."/>
            <person name="Zaremba-Niedzwiedzka K."/>
            <person name="Martijn J."/>
            <person name="Lind A.E."/>
            <person name="van Eijk R."/>
            <person name="Schleper C."/>
            <person name="Guy L."/>
            <person name="Ettema T.J."/>
        </authorList>
    </citation>
    <scope>NUCLEOTIDE SEQUENCE</scope>
</reference>
<proteinExistence type="predicted"/>
<organism evidence="1">
    <name type="scientific">marine sediment metagenome</name>
    <dbReference type="NCBI Taxonomy" id="412755"/>
    <lineage>
        <taxon>unclassified sequences</taxon>
        <taxon>metagenomes</taxon>
        <taxon>ecological metagenomes</taxon>
    </lineage>
</organism>
<evidence type="ECO:0000313" key="1">
    <source>
        <dbReference type="EMBL" id="KKM02963.1"/>
    </source>
</evidence>
<comment type="caution">
    <text evidence="1">The sequence shown here is derived from an EMBL/GenBank/DDBJ whole genome shotgun (WGS) entry which is preliminary data.</text>
</comment>
<accession>A0A0F9JVL6</accession>
<gene>
    <name evidence="1" type="ORF">LCGC14_1779210</name>
</gene>
<dbReference type="AlphaFoldDB" id="A0A0F9JVL6"/>
<protein>
    <submittedName>
        <fullName evidence="1">Uncharacterized protein</fullName>
    </submittedName>
</protein>